<evidence type="ECO:0000259" key="1">
    <source>
        <dbReference type="PROSITE" id="PS50041"/>
    </source>
</evidence>
<dbReference type="SUPFAM" id="SSF56436">
    <property type="entry name" value="C-type lectin-like"/>
    <property type="match status" value="1"/>
</dbReference>
<dbReference type="InterPro" id="IPR001304">
    <property type="entry name" value="C-type_lectin-like"/>
</dbReference>
<dbReference type="InterPro" id="IPR050111">
    <property type="entry name" value="C-type_lectin/snaclec_domain"/>
</dbReference>
<accession>A0ABN8R979</accession>
<keyword evidence="3" id="KW-1185">Reference proteome</keyword>
<dbReference type="InterPro" id="IPR016187">
    <property type="entry name" value="CTDL_fold"/>
</dbReference>
<feature type="domain" description="C-type lectin" evidence="1">
    <location>
        <begin position="24"/>
        <end position="122"/>
    </location>
</feature>
<dbReference type="EMBL" id="CALNXK010000204">
    <property type="protein sequence ID" value="CAH3175771.1"/>
    <property type="molecule type" value="Genomic_DNA"/>
</dbReference>
<feature type="non-terminal residue" evidence="2">
    <location>
        <position position="198"/>
    </location>
</feature>
<comment type="caution">
    <text evidence="2">The sequence shown here is derived from an EMBL/GenBank/DDBJ whole genome shotgun (WGS) entry which is preliminary data.</text>
</comment>
<reference evidence="2 3" key="1">
    <citation type="submission" date="2022-05" db="EMBL/GenBank/DDBJ databases">
        <authorList>
            <consortium name="Genoscope - CEA"/>
            <person name="William W."/>
        </authorList>
    </citation>
    <scope>NUCLEOTIDE SEQUENCE [LARGE SCALE GENOMIC DNA]</scope>
</reference>
<proteinExistence type="predicted"/>
<dbReference type="SMART" id="SM00034">
    <property type="entry name" value="CLECT"/>
    <property type="match status" value="1"/>
</dbReference>
<evidence type="ECO:0000313" key="2">
    <source>
        <dbReference type="EMBL" id="CAH3175771.1"/>
    </source>
</evidence>
<evidence type="ECO:0000313" key="3">
    <source>
        <dbReference type="Proteomes" id="UP001159405"/>
    </source>
</evidence>
<feature type="non-terminal residue" evidence="2">
    <location>
        <position position="1"/>
    </location>
</feature>
<dbReference type="Gene3D" id="3.10.100.10">
    <property type="entry name" value="Mannose-Binding Protein A, subunit A"/>
    <property type="match status" value="1"/>
</dbReference>
<dbReference type="Proteomes" id="UP001159405">
    <property type="component" value="Unassembled WGS sequence"/>
</dbReference>
<dbReference type="Pfam" id="PF00059">
    <property type="entry name" value="Lectin_C"/>
    <property type="match status" value="1"/>
</dbReference>
<organism evidence="2 3">
    <name type="scientific">Porites lobata</name>
    <dbReference type="NCBI Taxonomy" id="104759"/>
    <lineage>
        <taxon>Eukaryota</taxon>
        <taxon>Metazoa</taxon>
        <taxon>Cnidaria</taxon>
        <taxon>Anthozoa</taxon>
        <taxon>Hexacorallia</taxon>
        <taxon>Scleractinia</taxon>
        <taxon>Fungiina</taxon>
        <taxon>Poritidae</taxon>
        <taxon>Porites</taxon>
    </lineage>
</organism>
<dbReference type="InterPro" id="IPR016186">
    <property type="entry name" value="C-type_lectin-like/link_sf"/>
</dbReference>
<protein>
    <recommendedName>
        <fullName evidence="1">C-type lectin domain-containing protein</fullName>
    </recommendedName>
</protein>
<gene>
    <name evidence="2" type="ORF">PLOB_00017196</name>
</gene>
<dbReference type="PROSITE" id="PS50041">
    <property type="entry name" value="C_TYPE_LECTIN_2"/>
    <property type="match status" value="1"/>
</dbReference>
<sequence>CPQDVWVRCGKFSFLIIDIPTLKWSDARRTRQKLGGDLAIIKSAAENNFVFGLTIIIIKRKTVTVWGVWFGLARKADTRFYWNDDTPVAKGYTAWATGESNSVKEKCAHLYGTGNRAGNWNDILRYHFIVIVFILLSSNFAEGKPQSSDLKKSPALTVYKKPQPIDQTFNINNWGLGKADRKLPTEMKYKIDYLYQKS</sequence>
<dbReference type="PANTHER" id="PTHR22803">
    <property type="entry name" value="MANNOSE, PHOSPHOLIPASE, LECTIN RECEPTOR RELATED"/>
    <property type="match status" value="1"/>
</dbReference>
<name>A0ABN8R979_9CNID</name>